<comment type="similarity">
    <text evidence="3 7">Belongs to the peptidase S26 family.</text>
</comment>
<dbReference type="CDD" id="cd06530">
    <property type="entry name" value="S26_SPase_I"/>
    <property type="match status" value="1"/>
</dbReference>
<dbReference type="PRINTS" id="PR00727">
    <property type="entry name" value="LEADERPTASE"/>
</dbReference>
<organism evidence="9 10">
    <name type="scientific">Leucobacter chromiiresistens</name>
    <dbReference type="NCBI Taxonomy" id="1079994"/>
    <lineage>
        <taxon>Bacteria</taxon>
        <taxon>Bacillati</taxon>
        <taxon>Actinomycetota</taxon>
        <taxon>Actinomycetes</taxon>
        <taxon>Micrococcales</taxon>
        <taxon>Microbacteriaceae</taxon>
        <taxon>Leucobacter</taxon>
    </lineage>
</organism>
<dbReference type="GO" id="GO:0009003">
    <property type="term" value="F:signal peptidase activity"/>
    <property type="evidence" value="ECO:0007669"/>
    <property type="project" value="UniProtKB-EC"/>
</dbReference>
<keyword evidence="7" id="KW-0645">Protease</keyword>
<name>A0A147EME7_9MICO</name>
<dbReference type="PANTHER" id="PTHR43390">
    <property type="entry name" value="SIGNAL PEPTIDASE I"/>
    <property type="match status" value="1"/>
</dbReference>
<dbReference type="PANTHER" id="PTHR43390:SF1">
    <property type="entry name" value="CHLOROPLAST PROCESSING PEPTIDASE"/>
    <property type="match status" value="1"/>
</dbReference>
<dbReference type="NCBIfam" id="TIGR02227">
    <property type="entry name" value="sigpep_I_bact"/>
    <property type="match status" value="1"/>
</dbReference>
<dbReference type="PROSITE" id="PS00761">
    <property type="entry name" value="SPASE_I_3"/>
    <property type="match status" value="1"/>
</dbReference>
<keyword evidence="7" id="KW-0472">Membrane</keyword>
<comment type="caution">
    <text evidence="9">The sequence shown here is derived from an EMBL/GenBank/DDBJ whole genome shotgun (WGS) entry which is preliminary data.</text>
</comment>
<dbReference type="Proteomes" id="UP000070810">
    <property type="component" value="Unassembled WGS sequence"/>
</dbReference>
<dbReference type="SUPFAM" id="SSF51306">
    <property type="entry name" value="LexA/Signal peptidase"/>
    <property type="match status" value="1"/>
</dbReference>
<sequence length="239" mass="26509">MSEAEASTSPQRTRRGGVLGFLRDLLVILVVAFLVSFLLKTFLVRSFFIPSESMQNTLQIDDRILVNQLVPDLVDVQRGDIVVFKDPGGWLYPRSTEPPRGFERVLQAVGLAADTSNEYVVKRVIGVGGDRVECCDAQGRVMVNGVPIDEPYVVIPPGETRASAIDFDVTVPENSLWVMGDNRYQSKDSRYNQDQPGKGFVPEDEVVGRAFVLNWPLNRFTWLGTPEGTFTGVDAAKEN</sequence>
<dbReference type="RefSeq" id="WP_058594228.1">
    <property type="nucleotide sequence ID" value="NZ_LDRK01000058.1"/>
</dbReference>
<protein>
    <recommendedName>
        <fullName evidence="4 7">Signal peptidase I</fullName>
        <ecNumber evidence="4 7">3.4.21.89</ecNumber>
    </recommendedName>
</protein>
<dbReference type="OrthoDB" id="9815782at2"/>
<evidence type="ECO:0000313" key="10">
    <source>
        <dbReference type="Proteomes" id="UP000070810"/>
    </source>
</evidence>
<feature type="active site" evidence="6">
    <location>
        <position position="53"/>
    </location>
</feature>
<comment type="subcellular location">
    <subcellularLocation>
        <location evidence="2">Cell membrane</location>
        <topology evidence="2">Single-pass type II membrane protein</topology>
    </subcellularLocation>
    <subcellularLocation>
        <location evidence="7">Membrane</location>
        <topology evidence="7">Single-pass type II membrane protein</topology>
    </subcellularLocation>
</comment>
<dbReference type="InterPro" id="IPR036286">
    <property type="entry name" value="LexA/Signal_pep-like_sf"/>
</dbReference>
<keyword evidence="10" id="KW-1185">Reference proteome</keyword>
<dbReference type="InterPro" id="IPR019758">
    <property type="entry name" value="Pept_S26A_signal_pept_1_CS"/>
</dbReference>
<dbReference type="EMBL" id="LDRK01000058">
    <property type="protein sequence ID" value="KTR85460.1"/>
    <property type="molecule type" value="Genomic_DNA"/>
</dbReference>
<keyword evidence="5 7" id="KW-0378">Hydrolase</keyword>
<feature type="transmembrane region" description="Helical" evidence="7">
    <location>
        <begin position="21"/>
        <end position="43"/>
    </location>
</feature>
<dbReference type="PATRIC" id="fig|1079994.3.peg.2060"/>
<dbReference type="Gene3D" id="2.10.109.10">
    <property type="entry name" value="Umud Fragment, subunit A"/>
    <property type="match status" value="1"/>
</dbReference>
<reference evidence="9 10" key="1">
    <citation type="journal article" date="2016" name="Front. Microbiol.">
        <title>Genomic Resource of Rice Seed Associated Bacteria.</title>
        <authorList>
            <person name="Midha S."/>
            <person name="Bansal K."/>
            <person name="Sharma S."/>
            <person name="Kumar N."/>
            <person name="Patil P.P."/>
            <person name="Chaudhry V."/>
            <person name="Patil P.B."/>
        </authorList>
    </citation>
    <scope>NUCLEOTIDE SEQUENCE [LARGE SCALE GENOMIC DNA]</scope>
    <source>
        <strain evidence="9 10">NS354</strain>
    </source>
</reference>
<dbReference type="InterPro" id="IPR000223">
    <property type="entry name" value="Pept_S26A_signal_pept_1"/>
</dbReference>
<keyword evidence="7" id="KW-1133">Transmembrane helix</keyword>
<feature type="domain" description="Peptidase S26" evidence="8">
    <location>
        <begin position="23"/>
        <end position="215"/>
    </location>
</feature>
<evidence type="ECO:0000256" key="3">
    <source>
        <dbReference type="ARBA" id="ARBA00009370"/>
    </source>
</evidence>
<dbReference type="AlphaFoldDB" id="A0A147EME7"/>
<evidence type="ECO:0000259" key="8">
    <source>
        <dbReference type="Pfam" id="PF10502"/>
    </source>
</evidence>
<dbReference type="GO" id="GO:0006465">
    <property type="term" value="P:signal peptide processing"/>
    <property type="evidence" value="ECO:0007669"/>
    <property type="project" value="InterPro"/>
</dbReference>
<evidence type="ECO:0000256" key="5">
    <source>
        <dbReference type="ARBA" id="ARBA00022801"/>
    </source>
</evidence>
<evidence type="ECO:0000256" key="1">
    <source>
        <dbReference type="ARBA" id="ARBA00000677"/>
    </source>
</evidence>
<evidence type="ECO:0000256" key="7">
    <source>
        <dbReference type="RuleBase" id="RU362042"/>
    </source>
</evidence>
<proteinExistence type="inferred from homology"/>
<dbReference type="GO" id="GO:0005886">
    <property type="term" value="C:plasma membrane"/>
    <property type="evidence" value="ECO:0007669"/>
    <property type="project" value="UniProtKB-SubCell"/>
</dbReference>
<dbReference type="Pfam" id="PF10502">
    <property type="entry name" value="Peptidase_S26"/>
    <property type="match status" value="1"/>
</dbReference>
<evidence type="ECO:0000256" key="2">
    <source>
        <dbReference type="ARBA" id="ARBA00004401"/>
    </source>
</evidence>
<dbReference type="GO" id="GO:0004252">
    <property type="term" value="F:serine-type endopeptidase activity"/>
    <property type="evidence" value="ECO:0007669"/>
    <property type="project" value="InterPro"/>
</dbReference>
<feature type="active site" evidence="6">
    <location>
        <position position="122"/>
    </location>
</feature>
<evidence type="ECO:0000313" key="9">
    <source>
        <dbReference type="EMBL" id="KTR85460.1"/>
    </source>
</evidence>
<accession>A0A147EME7</accession>
<gene>
    <name evidence="9" type="ORF">NS354_09260</name>
</gene>
<dbReference type="InterPro" id="IPR019533">
    <property type="entry name" value="Peptidase_S26"/>
</dbReference>
<evidence type="ECO:0000256" key="6">
    <source>
        <dbReference type="PIRSR" id="PIRSR600223-1"/>
    </source>
</evidence>
<comment type="catalytic activity">
    <reaction evidence="1 7">
        <text>Cleavage of hydrophobic, N-terminal signal or leader sequences from secreted and periplasmic proteins.</text>
        <dbReference type="EC" id="3.4.21.89"/>
    </reaction>
</comment>
<keyword evidence="7" id="KW-0812">Transmembrane</keyword>
<dbReference type="EC" id="3.4.21.89" evidence="4 7"/>
<evidence type="ECO:0000256" key="4">
    <source>
        <dbReference type="ARBA" id="ARBA00013208"/>
    </source>
</evidence>